<keyword evidence="5 9" id="KW-0067">ATP-binding</keyword>
<dbReference type="EMBL" id="BAABDK010000001">
    <property type="protein sequence ID" value="GAA4021696.1"/>
    <property type="molecule type" value="Genomic_DNA"/>
</dbReference>
<dbReference type="EC" id="6.1.1.21" evidence="9"/>
<dbReference type="PANTHER" id="PTHR11476:SF7">
    <property type="entry name" value="HISTIDINE--TRNA LIGASE"/>
    <property type="match status" value="1"/>
</dbReference>
<keyword evidence="4 9" id="KW-0547">Nucleotide-binding</keyword>
<dbReference type="Proteomes" id="UP001501469">
    <property type="component" value="Unassembled WGS sequence"/>
</dbReference>
<dbReference type="InterPro" id="IPR004516">
    <property type="entry name" value="HisRS/HisZ"/>
</dbReference>
<comment type="caution">
    <text evidence="11">The sequence shown here is derived from an EMBL/GenBank/DDBJ whole genome shotgun (WGS) entry which is preliminary data.</text>
</comment>
<evidence type="ECO:0000259" key="10">
    <source>
        <dbReference type="PROSITE" id="PS50862"/>
    </source>
</evidence>
<dbReference type="HAMAP" id="MF_00127">
    <property type="entry name" value="His_tRNA_synth"/>
    <property type="match status" value="1"/>
</dbReference>
<feature type="domain" description="Aminoacyl-transfer RNA synthetases class-II family profile" evidence="10">
    <location>
        <begin position="1"/>
        <end position="416"/>
    </location>
</feature>
<dbReference type="InterPro" id="IPR041715">
    <property type="entry name" value="HisRS-like_core"/>
</dbReference>
<keyword evidence="9" id="KW-0963">Cytoplasm</keyword>
<proteinExistence type="inferred from homology"/>
<keyword evidence="12" id="KW-1185">Reference proteome</keyword>
<dbReference type="SUPFAM" id="SSF55681">
    <property type="entry name" value="Class II aaRS and biotin synthetases"/>
    <property type="match status" value="1"/>
</dbReference>
<reference evidence="12" key="1">
    <citation type="journal article" date="2019" name="Int. J. Syst. Evol. Microbiol.">
        <title>The Global Catalogue of Microorganisms (GCM) 10K type strain sequencing project: providing services to taxonomists for standard genome sequencing and annotation.</title>
        <authorList>
            <consortium name="The Broad Institute Genomics Platform"/>
            <consortium name="The Broad Institute Genome Sequencing Center for Infectious Disease"/>
            <person name="Wu L."/>
            <person name="Ma J."/>
        </authorList>
    </citation>
    <scope>NUCLEOTIDE SEQUENCE [LARGE SCALE GENOMIC DNA]</scope>
    <source>
        <strain evidence="12">JCM 17225</strain>
    </source>
</reference>
<dbReference type="InterPro" id="IPR036621">
    <property type="entry name" value="Anticodon-bd_dom_sf"/>
</dbReference>
<gene>
    <name evidence="9 11" type="primary">hisS</name>
    <name evidence="11" type="ORF">GCM10022409_01760</name>
</gene>
<evidence type="ECO:0000256" key="7">
    <source>
        <dbReference type="ARBA" id="ARBA00023146"/>
    </source>
</evidence>
<dbReference type="Pfam" id="PF13393">
    <property type="entry name" value="tRNA-synt_His"/>
    <property type="match status" value="2"/>
</dbReference>
<dbReference type="SUPFAM" id="SSF52954">
    <property type="entry name" value="Class II aaRS ABD-related"/>
    <property type="match status" value="1"/>
</dbReference>
<comment type="catalytic activity">
    <reaction evidence="8 9">
        <text>tRNA(His) + L-histidine + ATP = L-histidyl-tRNA(His) + AMP + diphosphate + H(+)</text>
        <dbReference type="Rhea" id="RHEA:17313"/>
        <dbReference type="Rhea" id="RHEA-COMP:9665"/>
        <dbReference type="Rhea" id="RHEA-COMP:9689"/>
        <dbReference type="ChEBI" id="CHEBI:15378"/>
        <dbReference type="ChEBI" id="CHEBI:30616"/>
        <dbReference type="ChEBI" id="CHEBI:33019"/>
        <dbReference type="ChEBI" id="CHEBI:57595"/>
        <dbReference type="ChEBI" id="CHEBI:78442"/>
        <dbReference type="ChEBI" id="CHEBI:78527"/>
        <dbReference type="ChEBI" id="CHEBI:456215"/>
        <dbReference type="EC" id="6.1.1.21"/>
    </reaction>
</comment>
<keyword evidence="7 9" id="KW-0030">Aminoacyl-tRNA synthetase</keyword>
<dbReference type="InterPro" id="IPR004154">
    <property type="entry name" value="Anticodon-bd"/>
</dbReference>
<comment type="similarity">
    <text evidence="1 9">Belongs to the class-II aminoacyl-tRNA synthetase family.</text>
</comment>
<dbReference type="PANTHER" id="PTHR11476">
    <property type="entry name" value="HISTIDYL-TRNA SYNTHETASE"/>
    <property type="match status" value="1"/>
</dbReference>
<evidence type="ECO:0000256" key="4">
    <source>
        <dbReference type="ARBA" id="ARBA00022741"/>
    </source>
</evidence>
<evidence type="ECO:0000256" key="5">
    <source>
        <dbReference type="ARBA" id="ARBA00022840"/>
    </source>
</evidence>
<dbReference type="RefSeq" id="WP_345049182.1">
    <property type="nucleotide sequence ID" value="NZ_BAABDK010000001.1"/>
</dbReference>
<evidence type="ECO:0000256" key="6">
    <source>
        <dbReference type="ARBA" id="ARBA00022917"/>
    </source>
</evidence>
<evidence type="ECO:0000256" key="1">
    <source>
        <dbReference type="ARBA" id="ARBA00008226"/>
    </source>
</evidence>
<evidence type="ECO:0000256" key="3">
    <source>
        <dbReference type="ARBA" id="ARBA00022598"/>
    </source>
</evidence>
<sequence>MQKPSIPKGTRDFGPAQVARRQHIFNVIRRTFESFGFAPLETPTLENLSVLTGKYGDEGDQLLFKVLNSGDFAKDVTAADLEVGSKALLPKVAEKGLRYDLTVPFARYVAMNRGTLTFPFKRYQMQPVWRADRPQRGRYREFYQCDADVVGTDSLLCEAEIVLMMAQVLNGLGLNDFTIKINHRGVLHAIFQSLDKEGITKSASFNLAGKTWGYAAMESSLFVAIDKLDKIGREGVTKELLERGFSAANIETLFALLTVEGSYEVKLQRLLAGFVTAGVEPDGPRPDAADEEAAANYRGLTELAQVRDLLVASGFKQFDRLEFDPTLARGLSYYTGCIFEVKINNVQMGSVSGGGRYDNLTGSFGLPGVSGVGFSFGVDRLYDCLEALDLFTVTGETPTRCLITHFDAASGRAALPLLAQLRAAGIPAELYPDAKKLGVQFKYADAKGIPLVLIMGPEEVATGVVKVKIMQTGVERVLPLGEVVAALTAE</sequence>
<dbReference type="CDD" id="cd00773">
    <property type="entry name" value="HisRS-like_core"/>
    <property type="match status" value="1"/>
</dbReference>
<comment type="subunit">
    <text evidence="2 9">Homodimer.</text>
</comment>
<dbReference type="Gene3D" id="3.30.930.10">
    <property type="entry name" value="Bira Bifunctional Protein, Domain 2"/>
    <property type="match status" value="1"/>
</dbReference>
<dbReference type="Gene3D" id="3.40.50.800">
    <property type="entry name" value="Anticodon-binding domain"/>
    <property type="match status" value="1"/>
</dbReference>
<protein>
    <recommendedName>
        <fullName evidence="9">Histidine--tRNA ligase</fullName>
        <ecNumber evidence="9">6.1.1.21</ecNumber>
    </recommendedName>
    <alternativeName>
        <fullName evidence="9">Histidyl-tRNA synthetase</fullName>
        <shortName evidence="9">HisRS</shortName>
    </alternativeName>
</protein>
<accession>A0ABP7T6C4</accession>
<keyword evidence="6 9" id="KW-0648">Protein biosynthesis</keyword>
<evidence type="ECO:0000313" key="12">
    <source>
        <dbReference type="Proteomes" id="UP001501469"/>
    </source>
</evidence>
<dbReference type="InterPro" id="IPR045864">
    <property type="entry name" value="aa-tRNA-synth_II/BPL/LPL"/>
</dbReference>
<dbReference type="PROSITE" id="PS50862">
    <property type="entry name" value="AA_TRNA_LIGASE_II"/>
    <property type="match status" value="1"/>
</dbReference>
<dbReference type="InterPro" id="IPR015807">
    <property type="entry name" value="His-tRNA-ligase"/>
</dbReference>
<dbReference type="InterPro" id="IPR006195">
    <property type="entry name" value="aa-tRNA-synth_II"/>
</dbReference>
<comment type="subcellular location">
    <subcellularLocation>
        <location evidence="9">Cytoplasm</location>
    </subcellularLocation>
</comment>
<dbReference type="GO" id="GO:0016874">
    <property type="term" value="F:ligase activity"/>
    <property type="evidence" value="ECO:0007669"/>
    <property type="project" value="UniProtKB-KW"/>
</dbReference>
<keyword evidence="3 9" id="KW-0436">Ligase</keyword>
<evidence type="ECO:0000256" key="9">
    <source>
        <dbReference type="HAMAP-Rule" id="MF_00127"/>
    </source>
</evidence>
<name>A0ABP7T6C4_9BACT</name>
<organism evidence="11 12">
    <name type="scientific">Hymenobacter glaciei</name>
    <dbReference type="NCBI Taxonomy" id="877209"/>
    <lineage>
        <taxon>Bacteria</taxon>
        <taxon>Pseudomonadati</taxon>
        <taxon>Bacteroidota</taxon>
        <taxon>Cytophagia</taxon>
        <taxon>Cytophagales</taxon>
        <taxon>Hymenobacteraceae</taxon>
        <taxon>Hymenobacter</taxon>
    </lineage>
</organism>
<dbReference type="InterPro" id="IPR033656">
    <property type="entry name" value="HisRS_anticodon"/>
</dbReference>
<dbReference type="Pfam" id="PF03129">
    <property type="entry name" value="HGTP_anticodon"/>
    <property type="match status" value="1"/>
</dbReference>
<dbReference type="NCBIfam" id="TIGR00442">
    <property type="entry name" value="hisS"/>
    <property type="match status" value="1"/>
</dbReference>
<evidence type="ECO:0000313" key="11">
    <source>
        <dbReference type="EMBL" id="GAA4021696.1"/>
    </source>
</evidence>
<evidence type="ECO:0000256" key="8">
    <source>
        <dbReference type="ARBA" id="ARBA00047639"/>
    </source>
</evidence>
<dbReference type="PIRSF" id="PIRSF001549">
    <property type="entry name" value="His-tRNA_synth"/>
    <property type="match status" value="1"/>
</dbReference>
<evidence type="ECO:0000256" key="2">
    <source>
        <dbReference type="ARBA" id="ARBA00011738"/>
    </source>
</evidence>
<dbReference type="CDD" id="cd00859">
    <property type="entry name" value="HisRS_anticodon"/>
    <property type="match status" value="1"/>
</dbReference>